<evidence type="ECO:0000313" key="2">
    <source>
        <dbReference type="Proteomes" id="UP000267250"/>
    </source>
</evidence>
<dbReference type="EMBL" id="CP016379">
    <property type="protein sequence ID" value="AZR72648.1"/>
    <property type="molecule type" value="Genomic_DNA"/>
</dbReference>
<protein>
    <recommendedName>
        <fullName evidence="3">Dipeptidylpeptidase IV N-terminal domain-containing protein</fullName>
    </recommendedName>
</protein>
<proteinExistence type="predicted"/>
<sequence>MVKKYLFFISIILSIIFIFGITVKAELPEIELEIPKSIHLKAEKMIFSENGAKFAILFQETRPTKRRRQVIYIYDFVQKKWSKGVDLSEGFPEELEPLAFNYDGSRLAFRLREDLLILDTVNNKLTHHIKGVGSMTKASFSYDDRFLAFLMNAEWEVPTSLVLLDLKASDQESALIPCVEYSGELKAAGPITWSKDNKQIYYVEEYTWGTVNSLGVLKRYSVNEKKVEEVYALKASSSRVTKYFFSPNGQYLAMIIRELDESLRKSRYGLLIQRQGEFVYGTMLENWQDEVELDITDNFSTAGWIKNEKFYWINRDKMGSKLYIYNLLEKQLIKYNFKEHIYIAPAGMIIKLVR</sequence>
<organism evidence="1 2">
    <name type="scientific">Anoxybacter fermentans</name>
    <dbReference type="NCBI Taxonomy" id="1323375"/>
    <lineage>
        <taxon>Bacteria</taxon>
        <taxon>Bacillati</taxon>
        <taxon>Bacillota</taxon>
        <taxon>Clostridia</taxon>
        <taxon>Halanaerobiales</taxon>
        <taxon>Anoxybacter</taxon>
    </lineage>
</organism>
<evidence type="ECO:0008006" key="3">
    <source>
        <dbReference type="Google" id="ProtNLM"/>
    </source>
</evidence>
<dbReference type="KEGG" id="aft:BBF96_04135"/>
<dbReference type="AlphaFoldDB" id="A0A3Q9HPI1"/>
<dbReference type="Proteomes" id="UP000267250">
    <property type="component" value="Chromosome"/>
</dbReference>
<dbReference type="SUPFAM" id="SSF82171">
    <property type="entry name" value="DPP6 N-terminal domain-like"/>
    <property type="match status" value="1"/>
</dbReference>
<evidence type="ECO:0000313" key="1">
    <source>
        <dbReference type="EMBL" id="AZR72648.1"/>
    </source>
</evidence>
<reference evidence="1 2" key="1">
    <citation type="submission" date="2016-07" db="EMBL/GenBank/DDBJ databases">
        <title>Genome and transcriptome analysis of iron-reducing fermentative bacteria Anoxybacter fermentans.</title>
        <authorList>
            <person name="Zeng X."/>
            <person name="Shao Z."/>
        </authorList>
    </citation>
    <scope>NUCLEOTIDE SEQUENCE [LARGE SCALE GENOMIC DNA]</scope>
    <source>
        <strain evidence="1 2">DY22613</strain>
    </source>
</reference>
<dbReference type="InterPro" id="IPR011042">
    <property type="entry name" value="6-blade_b-propeller_TolB-like"/>
</dbReference>
<keyword evidence="2" id="KW-1185">Reference proteome</keyword>
<gene>
    <name evidence="1" type="ORF">BBF96_04135</name>
</gene>
<accession>A0A3Q9HPI1</accession>
<dbReference type="Gene3D" id="2.120.10.30">
    <property type="entry name" value="TolB, C-terminal domain"/>
    <property type="match status" value="1"/>
</dbReference>
<name>A0A3Q9HPI1_9FIRM</name>
<dbReference type="RefSeq" id="WP_127015977.1">
    <property type="nucleotide sequence ID" value="NZ_CP016379.1"/>
</dbReference>